<dbReference type="Proteomes" id="UP000298663">
    <property type="component" value="Unassembled WGS sequence"/>
</dbReference>
<sequence>MYGFANILYCEQVYNFTLPTWITKNNVYAKAKAIGYPGWDYLFGGTAYGNPENVELVKLYSGLQITQMIENMKKRINGTSKVLYHAYSAVSGLYFYG</sequence>
<comment type="caution">
    <text evidence="1">The sequence shown here is derived from an EMBL/GenBank/DDBJ whole genome shotgun (WGS) entry which is preliminary data.</text>
</comment>
<evidence type="ECO:0000313" key="2">
    <source>
        <dbReference type="Proteomes" id="UP000298663"/>
    </source>
</evidence>
<dbReference type="AlphaFoldDB" id="A0A4U5PGW8"/>
<dbReference type="Gene3D" id="3.40.50.1240">
    <property type="entry name" value="Phosphoglycerate mutase-like"/>
    <property type="match status" value="1"/>
</dbReference>
<dbReference type="OrthoDB" id="258392at2759"/>
<protein>
    <submittedName>
        <fullName evidence="1">Uncharacterized protein</fullName>
    </submittedName>
</protein>
<organism evidence="1 2">
    <name type="scientific">Steinernema carpocapsae</name>
    <name type="common">Entomopathogenic nematode</name>
    <dbReference type="NCBI Taxonomy" id="34508"/>
    <lineage>
        <taxon>Eukaryota</taxon>
        <taxon>Metazoa</taxon>
        <taxon>Ecdysozoa</taxon>
        <taxon>Nematoda</taxon>
        <taxon>Chromadorea</taxon>
        <taxon>Rhabditida</taxon>
        <taxon>Tylenchina</taxon>
        <taxon>Panagrolaimomorpha</taxon>
        <taxon>Strongyloidoidea</taxon>
        <taxon>Steinernematidae</taxon>
        <taxon>Steinernema</taxon>
    </lineage>
</organism>
<reference evidence="1 2" key="2">
    <citation type="journal article" date="2019" name="G3 (Bethesda)">
        <title>Hybrid Assembly of the Genome of the Entomopathogenic Nematode Steinernema carpocapsae Identifies the X-Chromosome.</title>
        <authorList>
            <person name="Serra L."/>
            <person name="Macchietto M."/>
            <person name="Macias-Munoz A."/>
            <person name="McGill C.J."/>
            <person name="Rodriguez I.M."/>
            <person name="Rodriguez B."/>
            <person name="Murad R."/>
            <person name="Mortazavi A."/>
        </authorList>
    </citation>
    <scope>NUCLEOTIDE SEQUENCE [LARGE SCALE GENOMIC DNA]</scope>
    <source>
        <strain evidence="1 2">ALL</strain>
    </source>
</reference>
<evidence type="ECO:0000313" key="1">
    <source>
        <dbReference type="EMBL" id="TKR95663.1"/>
    </source>
</evidence>
<accession>A0A4U5PGW8</accession>
<dbReference type="EMBL" id="AZBU02000002">
    <property type="protein sequence ID" value="TKR95663.1"/>
    <property type="molecule type" value="Genomic_DNA"/>
</dbReference>
<keyword evidence="2" id="KW-1185">Reference proteome</keyword>
<dbReference type="GO" id="GO:0016791">
    <property type="term" value="F:phosphatase activity"/>
    <property type="evidence" value="ECO:0007669"/>
    <property type="project" value="UniProtKB-ARBA"/>
</dbReference>
<dbReference type="SUPFAM" id="SSF53254">
    <property type="entry name" value="Phosphoglycerate mutase-like"/>
    <property type="match status" value="1"/>
</dbReference>
<gene>
    <name evidence="1" type="ORF">L596_009798</name>
</gene>
<name>A0A4U5PGW8_STECR</name>
<reference evidence="1 2" key="1">
    <citation type="journal article" date="2015" name="Genome Biol.">
        <title>Comparative genomics of Steinernema reveals deeply conserved gene regulatory networks.</title>
        <authorList>
            <person name="Dillman A.R."/>
            <person name="Macchietto M."/>
            <person name="Porter C.F."/>
            <person name="Rogers A."/>
            <person name="Williams B."/>
            <person name="Antoshechkin I."/>
            <person name="Lee M.M."/>
            <person name="Goodwin Z."/>
            <person name="Lu X."/>
            <person name="Lewis E.E."/>
            <person name="Goodrich-Blair H."/>
            <person name="Stock S.P."/>
            <person name="Adams B.J."/>
            <person name="Sternberg P.W."/>
            <person name="Mortazavi A."/>
        </authorList>
    </citation>
    <scope>NUCLEOTIDE SEQUENCE [LARGE SCALE GENOMIC DNA]</scope>
    <source>
        <strain evidence="1 2">ALL</strain>
    </source>
</reference>
<dbReference type="InterPro" id="IPR029033">
    <property type="entry name" value="His_PPase_superfam"/>
</dbReference>
<proteinExistence type="predicted"/>